<dbReference type="Pfam" id="PF00112">
    <property type="entry name" value="Peptidase_C1"/>
    <property type="match status" value="1"/>
</dbReference>
<dbReference type="SUPFAM" id="SSF54001">
    <property type="entry name" value="Cysteine proteinases"/>
    <property type="match status" value="1"/>
</dbReference>
<dbReference type="InterPro" id="IPR029058">
    <property type="entry name" value="AB_hydrolase_fold"/>
</dbReference>
<dbReference type="Gene3D" id="3.90.70.10">
    <property type="entry name" value="Cysteine proteinases"/>
    <property type="match status" value="1"/>
</dbReference>
<dbReference type="GO" id="GO:0008234">
    <property type="term" value="F:cysteine-type peptidase activity"/>
    <property type="evidence" value="ECO:0007669"/>
    <property type="project" value="InterPro"/>
</dbReference>
<reference evidence="2 3" key="1">
    <citation type="submission" date="2019-11" db="EMBL/GenBank/DDBJ databases">
        <title>Comparative genomics of hydrocarbon-degrading Desulfosarcina strains.</title>
        <authorList>
            <person name="Watanabe M."/>
            <person name="Kojima H."/>
            <person name="Fukui M."/>
        </authorList>
    </citation>
    <scope>NUCLEOTIDE SEQUENCE [LARGE SCALE GENOMIC DNA]</scope>
    <source>
        <strain evidence="3">oXyS1</strain>
    </source>
</reference>
<protein>
    <recommendedName>
        <fullName evidence="1">Peptidase C1A papain C-terminal domain-containing protein</fullName>
    </recommendedName>
</protein>
<accession>A0A5K8A9F9</accession>
<dbReference type="AlphaFoldDB" id="A0A5K8A9F9"/>
<evidence type="ECO:0000313" key="2">
    <source>
        <dbReference type="EMBL" id="BBO89187.1"/>
    </source>
</evidence>
<dbReference type="GO" id="GO:0006508">
    <property type="term" value="P:proteolysis"/>
    <property type="evidence" value="ECO:0007669"/>
    <property type="project" value="InterPro"/>
</dbReference>
<dbReference type="RefSeq" id="WP_155310419.1">
    <property type="nucleotide sequence ID" value="NZ_AP021879.1"/>
</dbReference>
<dbReference type="InterPro" id="IPR038765">
    <property type="entry name" value="Papain-like_cys_pep_sf"/>
</dbReference>
<evidence type="ECO:0000259" key="1">
    <source>
        <dbReference type="Pfam" id="PF00112"/>
    </source>
</evidence>
<dbReference type="SUPFAM" id="SSF53474">
    <property type="entry name" value="alpha/beta-Hydrolases"/>
    <property type="match status" value="1"/>
</dbReference>
<dbReference type="CDD" id="cd02619">
    <property type="entry name" value="Peptidase_C1"/>
    <property type="match status" value="1"/>
</dbReference>
<proteinExistence type="predicted"/>
<dbReference type="EMBL" id="AP021879">
    <property type="protein sequence ID" value="BBO89187.1"/>
    <property type="molecule type" value="Genomic_DNA"/>
</dbReference>
<organism evidence="2 3">
    <name type="scientific">Desulfosarcina ovata subsp. ovata</name>
    <dbReference type="NCBI Taxonomy" id="2752305"/>
    <lineage>
        <taxon>Bacteria</taxon>
        <taxon>Pseudomonadati</taxon>
        <taxon>Thermodesulfobacteriota</taxon>
        <taxon>Desulfobacteria</taxon>
        <taxon>Desulfobacterales</taxon>
        <taxon>Desulfosarcinaceae</taxon>
        <taxon>Desulfosarcina</taxon>
    </lineage>
</organism>
<dbReference type="InterPro" id="IPR000668">
    <property type="entry name" value="Peptidase_C1A_C"/>
</dbReference>
<keyword evidence="3" id="KW-1185">Reference proteome</keyword>
<feature type="domain" description="Peptidase C1A papain C-terminal" evidence="1">
    <location>
        <begin position="46"/>
        <end position="224"/>
    </location>
</feature>
<name>A0A5K8A9F9_9BACT</name>
<evidence type="ECO:0000313" key="3">
    <source>
        <dbReference type="Proteomes" id="UP000422108"/>
    </source>
</evidence>
<gene>
    <name evidence="2" type="ORF">DSCOOX_23670</name>
</gene>
<sequence length="612" mass="67316">MDSENTKRLGGYPLTATADLPDDRDWAYTPPPIPLRTAMLKPRTLTILDQRQEGACTGFGLAAVINLLNQKRQNKVQVSARMLYEVARKHDEWPGEEYSGSSCRGAIKGFANMGVCRDSYWPYVEGQPGTLSVKAAKDAHSNTIGAYYRLNQRISDFHAALNEAGAIYCSANVHDGWNTSAIQNGAIPLREETRGGHAFAIIGYNRKGFWIQNSWGKDWGRSGTALWTYEDWYANITDAWVLSLALPTPQIWALGDPDAGRMRGAAAVGSSGPPRGRIAGHFVHIDDGLFHDAGSYWSNRADVDLTAKNLGASSNYDHLLIYAHGGLNSTKDSARRIAAMQDTFKDNRIYPFHIMYDTGILEELKDVIVSRGERAGKRVGGLSDWWDQLIERLARRPGRALWREMKAGATSGFEKDHAGVQTLKAFAEHLSEGEGFTLNLHVVGHSTGAVLLAHLLAALKTLAPRLRVKTCSLLAPAATMALYHSHYHPLLTGKAGDFGIDQMTIYNLSETLEVDDTVGPYRKSLLYFVSRAFEEDTPAPILGMQRYCNTLDDTPPKLEILYSQGDADKQPRTLSTAHGGFDNDPATLNDILTRILGGPPVQAFKKADLDIG</sequence>
<dbReference type="Proteomes" id="UP000422108">
    <property type="component" value="Chromosome"/>
</dbReference>